<dbReference type="EMBL" id="CP018835">
    <property type="protein sequence ID" value="ASA55806.1"/>
    <property type="molecule type" value="Genomic_DNA"/>
</dbReference>
<dbReference type="Proteomes" id="UP000196708">
    <property type="component" value="Chromosome 1"/>
</dbReference>
<name>A0A1Z2SF47_VIBGA</name>
<dbReference type="OrthoDB" id="6117973at2"/>
<dbReference type="InterPro" id="IPR036388">
    <property type="entry name" value="WH-like_DNA-bd_sf"/>
</dbReference>
<organism evidence="1 2">
    <name type="scientific">Vibrio gazogenes</name>
    <dbReference type="NCBI Taxonomy" id="687"/>
    <lineage>
        <taxon>Bacteria</taxon>
        <taxon>Pseudomonadati</taxon>
        <taxon>Pseudomonadota</taxon>
        <taxon>Gammaproteobacteria</taxon>
        <taxon>Vibrionales</taxon>
        <taxon>Vibrionaceae</taxon>
        <taxon>Vibrio</taxon>
    </lineage>
</organism>
<evidence type="ECO:0000313" key="2">
    <source>
        <dbReference type="Proteomes" id="UP000196708"/>
    </source>
</evidence>
<evidence type="ECO:0000313" key="1">
    <source>
        <dbReference type="EMBL" id="ASA55806.1"/>
    </source>
</evidence>
<protein>
    <submittedName>
        <fullName evidence="1">Uncharacterized protein</fullName>
    </submittedName>
</protein>
<dbReference type="Gene3D" id="1.10.10.10">
    <property type="entry name" value="Winged helix-like DNA-binding domain superfamily/Winged helix DNA-binding domain"/>
    <property type="match status" value="1"/>
</dbReference>
<dbReference type="AlphaFoldDB" id="A0A1Z2SF47"/>
<gene>
    <name evidence="1" type="ORF">BSQ33_08930</name>
</gene>
<reference evidence="1 2" key="1">
    <citation type="submission" date="2016-12" db="EMBL/GenBank/DDBJ databases">
        <authorList>
            <person name="Song W.-J."/>
            <person name="Kurnit D.M."/>
        </authorList>
    </citation>
    <scope>NUCLEOTIDE SEQUENCE [LARGE SCALE GENOMIC DNA]</scope>
    <source>
        <strain evidence="1 2">ATCC 43942</strain>
    </source>
</reference>
<dbReference type="RefSeq" id="WP_088133878.1">
    <property type="nucleotide sequence ID" value="NZ_CP018835.1"/>
</dbReference>
<sequence length="245" mass="28509">MSQITFKNIETSRTITLDVNQRMLKSSGREIHIQDSAVLVSLHRLFTRKEGVVKYSDIACVVREQKSAFHMEDCPDGIIANKYIFKTRSILKNLMIDDLIVTVRGLGYKVSEKWLSIVDENKDEYQKDAFLNTITSIIDDCIKYSKDAEISHDKSGFSFIKPSKDKVLENFSRIDDCYNSFLTYYSEPGNSIELLELREKITKVLLYVIYWRVGDSLSDDKFRSDYKNELNLLLRQIKQAIDLMR</sequence>
<proteinExistence type="predicted"/>
<accession>A0A1Z2SF47</accession>
<dbReference type="KEGG" id="vga:BSQ33_08930"/>